<comment type="caution">
    <text evidence="1">The sequence shown here is derived from an EMBL/GenBank/DDBJ whole genome shotgun (WGS) entry which is preliminary data.</text>
</comment>
<gene>
    <name evidence="1" type="ORF">RDI58_013383</name>
</gene>
<protein>
    <submittedName>
        <fullName evidence="1">Uncharacterized protein</fullName>
    </submittedName>
</protein>
<dbReference type="EMBL" id="JBANQN010000005">
    <property type="protein sequence ID" value="KAK6789583.1"/>
    <property type="molecule type" value="Genomic_DNA"/>
</dbReference>
<reference evidence="1 2" key="1">
    <citation type="submission" date="2024-02" db="EMBL/GenBank/DDBJ databases">
        <title>de novo genome assembly of Solanum bulbocastanum strain 11H21.</title>
        <authorList>
            <person name="Hosaka A.J."/>
        </authorList>
    </citation>
    <scope>NUCLEOTIDE SEQUENCE [LARGE SCALE GENOMIC DNA]</scope>
    <source>
        <tissue evidence="1">Young leaves</tissue>
    </source>
</reference>
<organism evidence="1 2">
    <name type="scientific">Solanum bulbocastanum</name>
    <name type="common">Wild potato</name>
    <dbReference type="NCBI Taxonomy" id="147425"/>
    <lineage>
        <taxon>Eukaryota</taxon>
        <taxon>Viridiplantae</taxon>
        <taxon>Streptophyta</taxon>
        <taxon>Embryophyta</taxon>
        <taxon>Tracheophyta</taxon>
        <taxon>Spermatophyta</taxon>
        <taxon>Magnoliopsida</taxon>
        <taxon>eudicotyledons</taxon>
        <taxon>Gunneridae</taxon>
        <taxon>Pentapetalae</taxon>
        <taxon>asterids</taxon>
        <taxon>lamiids</taxon>
        <taxon>Solanales</taxon>
        <taxon>Solanaceae</taxon>
        <taxon>Solanoideae</taxon>
        <taxon>Solaneae</taxon>
        <taxon>Solanum</taxon>
    </lineage>
</organism>
<dbReference type="Proteomes" id="UP001371456">
    <property type="component" value="Unassembled WGS sequence"/>
</dbReference>
<proteinExistence type="predicted"/>
<evidence type="ECO:0000313" key="1">
    <source>
        <dbReference type="EMBL" id="KAK6789583.1"/>
    </source>
</evidence>
<keyword evidence="2" id="KW-1185">Reference proteome</keyword>
<name>A0AAN8YHN9_SOLBU</name>
<evidence type="ECO:0000313" key="2">
    <source>
        <dbReference type="Proteomes" id="UP001371456"/>
    </source>
</evidence>
<accession>A0AAN8YHN9</accession>
<sequence length="10" mass="1115">MNPNIAETIL</sequence>